<gene>
    <name evidence="2" type="primary">Cnig_chr_V.g18419</name>
    <name evidence="2" type="ORF">B9Z55_018419</name>
</gene>
<evidence type="ECO:0008006" key="4">
    <source>
        <dbReference type="Google" id="ProtNLM"/>
    </source>
</evidence>
<protein>
    <recommendedName>
        <fullName evidence="4">7TM GPCR serpentine receptor class x (Srx) domain-containing protein</fullName>
    </recommendedName>
</protein>
<evidence type="ECO:0000256" key="1">
    <source>
        <dbReference type="SAM" id="Phobius"/>
    </source>
</evidence>
<comment type="caution">
    <text evidence="2">The sequence shown here is derived from an EMBL/GenBank/DDBJ whole genome shotgun (WGS) entry which is preliminary data.</text>
</comment>
<sequence length="141" mass="16223">MTFIMLFQYSIILYCAIRMYFEMESKVQILSPSLRNLHRQFFKTLVLQVATPTVTLFAPVTVLIYLPLFDLQLDLPFGISTSALAFYPALDAIIVMYVVHDYREAMKNIFNKIIKGVHKWANTSDAVERPTATIRSPEVLN</sequence>
<evidence type="ECO:0000313" key="3">
    <source>
        <dbReference type="Proteomes" id="UP000230233"/>
    </source>
</evidence>
<dbReference type="InterPro" id="IPR019428">
    <property type="entry name" value="7TM_GPCR_serpentine_rcpt_Str"/>
</dbReference>
<dbReference type="EMBL" id="PDUG01000005">
    <property type="protein sequence ID" value="PIC25525.1"/>
    <property type="molecule type" value="Genomic_DNA"/>
</dbReference>
<evidence type="ECO:0000313" key="2">
    <source>
        <dbReference type="EMBL" id="PIC25525.1"/>
    </source>
</evidence>
<dbReference type="OrthoDB" id="5868941at2759"/>
<dbReference type="Proteomes" id="UP000230233">
    <property type="component" value="Chromosome V"/>
</dbReference>
<dbReference type="AlphaFoldDB" id="A0A2G5TDV0"/>
<keyword evidence="3" id="KW-1185">Reference proteome</keyword>
<keyword evidence="1" id="KW-0812">Transmembrane</keyword>
<accession>A0A2G5TDV0</accession>
<feature type="transmembrane region" description="Helical" evidence="1">
    <location>
        <begin position="6"/>
        <end position="23"/>
    </location>
</feature>
<reference evidence="3" key="1">
    <citation type="submission" date="2017-10" db="EMBL/GenBank/DDBJ databases">
        <title>Rapid genome shrinkage in a self-fertile nematode reveals novel sperm competition proteins.</title>
        <authorList>
            <person name="Yin D."/>
            <person name="Schwarz E.M."/>
            <person name="Thomas C.G."/>
            <person name="Felde R.L."/>
            <person name="Korf I.F."/>
            <person name="Cutter A.D."/>
            <person name="Schartner C.M."/>
            <person name="Ralston E.J."/>
            <person name="Meyer B.J."/>
            <person name="Haag E.S."/>
        </authorList>
    </citation>
    <scope>NUCLEOTIDE SEQUENCE [LARGE SCALE GENOMIC DNA]</scope>
    <source>
        <strain evidence="3">JU1422</strain>
    </source>
</reference>
<proteinExistence type="predicted"/>
<feature type="transmembrane region" description="Helical" evidence="1">
    <location>
        <begin position="77"/>
        <end position="99"/>
    </location>
</feature>
<dbReference type="Pfam" id="PF10326">
    <property type="entry name" value="7TM_GPCR_Str"/>
    <property type="match status" value="1"/>
</dbReference>
<dbReference type="PANTHER" id="PTHR46000">
    <property type="entry name" value="SEVEN TM RECEPTOR-RELATED"/>
    <property type="match status" value="1"/>
</dbReference>
<keyword evidence="1" id="KW-1133">Transmembrane helix</keyword>
<dbReference type="SUPFAM" id="SSF81321">
    <property type="entry name" value="Family A G protein-coupled receptor-like"/>
    <property type="match status" value="1"/>
</dbReference>
<name>A0A2G5TDV0_9PELO</name>
<dbReference type="PANTHER" id="PTHR46000:SF11">
    <property type="entry name" value="SEVEN TM RECEPTOR"/>
    <property type="match status" value="1"/>
</dbReference>
<keyword evidence="1" id="KW-0472">Membrane</keyword>
<organism evidence="2 3">
    <name type="scientific">Caenorhabditis nigoni</name>
    <dbReference type="NCBI Taxonomy" id="1611254"/>
    <lineage>
        <taxon>Eukaryota</taxon>
        <taxon>Metazoa</taxon>
        <taxon>Ecdysozoa</taxon>
        <taxon>Nematoda</taxon>
        <taxon>Chromadorea</taxon>
        <taxon>Rhabditida</taxon>
        <taxon>Rhabditina</taxon>
        <taxon>Rhabditomorpha</taxon>
        <taxon>Rhabditoidea</taxon>
        <taxon>Rhabditidae</taxon>
        <taxon>Peloderinae</taxon>
        <taxon>Caenorhabditis</taxon>
    </lineage>
</organism>
<feature type="transmembrane region" description="Helical" evidence="1">
    <location>
        <begin position="44"/>
        <end position="65"/>
    </location>
</feature>